<keyword evidence="2" id="KW-0238">DNA-binding</keyword>
<feature type="domain" description="HTH gntR-type" evidence="4">
    <location>
        <begin position="245"/>
        <end position="313"/>
    </location>
</feature>
<sequence length="488" mass="56096">MKKEFELNQIVYNIMALQIRFGTYRFSDHLPTMDEAAKLLLVSVDTVRSAYLQLKKNGYITLTKKSGATVKLNYSNEEIEQHIQMFFSQRRSITADVGQAFRPLLCHALWLSFKNLSPDMLEKAEQLAVCSDIPPLHSMLHHLQYNYSTLKNELFLRLVLQIFQYFQAPFLSVPENMNYFSDRPNPLINMIALCRKKDWVSLYTAIEDYQDYLCTAFNDFCDRRIKCQAPASTEGFVWSTYPKPSQVCYTLGVRILESINDGSYFPNDFLPSLTQLSDIYHVSVSTVRRTLSLLNSMGIVRTIAGVGTQVLTLEDSYEMCDFTSPAVARRLFSFEQCLQLLALTCRSAITTTWAELEPEAIHKWKKETARAKETQRYNMTVFRSLELAALYSPSETVRTVYSDTIRQLFWGYPLQNMHGNAHTVKAFYIPYISTLEHDIDTGNAEGFASHLEELLYYELKITADFLVQKGICSATDLFVPDIKSDRLP</sequence>
<dbReference type="CDD" id="cd07377">
    <property type="entry name" value="WHTH_GntR"/>
    <property type="match status" value="1"/>
</dbReference>
<dbReference type="Proteomes" id="UP001299546">
    <property type="component" value="Unassembled WGS sequence"/>
</dbReference>
<dbReference type="PANTHER" id="PTHR44846">
    <property type="entry name" value="MANNOSYL-D-GLYCERATE TRANSPORT/METABOLISM SYSTEM REPRESSOR MNGR-RELATED"/>
    <property type="match status" value="1"/>
</dbReference>
<proteinExistence type="predicted"/>
<organism evidence="5 6">
    <name type="scientific">Bariatricus massiliensis</name>
    <dbReference type="NCBI Taxonomy" id="1745713"/>
    <lineage>
        <taxon>Bacteria</taxon>
        <taxon>Bacillati</taxon>
        <taxon>Bacillota</taxon>
        <taxon>Clostridia</taxon>
        <taxon>Lachnospirales</taxon>
        <taxon>Lachnospiraceae</taxon>
        <taxon>Bariatricus</taxon>
    </lineage>
</organism>
<comment type="caution">
    <text evidence="5">The sequence shown here is derived from an EMBL/GenBank/DDBJ whole genome shotgun (WGS) entry which is preliminary data.</text>
</comment>
<dbReference type="SUPFAM" id="SSF46785">
    <property type="entry name" value="Winged helix' DNA-binding domain"/>
    <property type="match status" value="2"/>
</dbReference>
<evidence type="ECO:0000256" key="3">
    <source>
        <dbReference type="ARBA" id="ARBA00023163"/>
    </source>
</evidence>
<dbReference type="Pfam" id="PF00392">
    <property type="entry name" value="GntR"/>
    <property type="match status" value="1"/>
</dbReference>
<keyword evidence="6" id="KW-1185">Reference proteome</keyword>
<dbReference type="PANTHER" id="PTHR44846:SF17">
    <property type="entry name" value="GNTR-FAMILY TRANSCRIPTIONAL REGULATOR"/>
    <property type="match status" value="1"/>
</dbReference>
<dbReference type="InterPro" id="IPR050679">
    <property type="entry name" value="Bact_HTH_transcr_reg"/>
</dbReference>
<dbReference type="InterPro" id="IPR036388">
    <property type="entry name" value="WH-like_DNA-bd_sf"/>
</dbReference>
<evidence type="ECO:0000313" key="6">
    <source>
        <dbReference type="Proteomes" id="UP001299546"/>
    </source>
</evidence>
<reference evidence="5 6" key="1">
    <citation type="submission" date="2021-10" db="EMBL/GenBank/DDBJ databases">
        <title>Collection of gut derived symbiotic bacterial strains cultured from healthy donors.</title>
        <authorList>
            <person name="Lin H."/>
            <person name="Littmann E."/>
            <person name="Kohout C."/>
            <person name="Pamer E.G."/>
        </authorList>
    </citation>
    <scope>NUCLEOTIDE SEQUENCE [LARGE SCALE GENOMIC DNA]</scope>
    <source>
        <strain evidence="5 6">DFI.1.165</strain>
    </source>
</reference>
<accession>A0ABS8DG84</accession>
<keyword evidence="1" id="KW-0805">Transcription regulation</keyword>
<keyword evidence="3" id="KW-0804">Transcription</keyword>
<evidence type="ECO:0000259" key="4">
    <source>
        <dbReference type="PROSITE" id="PS50949"/>
    </source>
</evidence>
<dbReference type="SMART" id="SM00345">
    <property type="entry name" value="HTH_GNTR"/>
    <property type="match status" value="2"/>
</dbReference>
<evidence type="ECO:0000256" key="2">
    <source>
        <dbReference type="ARBA" id="ARBA00023125"/>
    </source>
</evidence>
<evidence type="ECO:0000313" key="5">
    <source>
        <dbReference type="EMBL" id="MCB7387385.1"/>
    </source>
</evidence>
<dbReference type="PROSITE" id="PS50949">
    <property type="entry name" value="HTH_GNTR"/>
    <property type="match status" value="2"/>
</dbReference>
<evidence type="ECO:0000256" key="1">
    <source>
        <dbReference type="ARBA" id="ARBA00023015"/>
    </source>
</evidence>
<dbReference type="InterPro" id="IPR036390">
    <property type="entry name" value="WH_DNA-bd_sf"/>
</dbReference>
<dbReference type="Gene3D" id="1.10.10.10">
    <property type="entry name" value="Winged helix-like DNA-binding domain superfamily/Winged helix DNA-binding domain"/>
    <property type="match status" value="2"/>
</dbReference>
<name>A0ABS8DG84_9FIRM</name>
<dbReference type="EMBL" id="JAJCIS010000004">
    <property type="protein sequence ID" value="MCB7387385.1"/>
    <property type="molecule type" value="Genomic_DNA"/>
</dbReference>
<gene>
    <name evidence="5" type="ORF">LIZ65_08790</name>
</gene>
<dbReference type="InterPro" id="IPR000524">
    <property type="entry name" value="Tscrpt_reg_HTH_GntR"/>
</dbReference>
<feature type="domain" description="HTH gntR-type" evidence="4">
    <location>
        <begin position="5"/>
        <end position="73"/>
    </location>
</feature>
<dbReference type="RefSeq" id="WP_066737689.1">
    <property type="nucleotide sequence ID" value="NZ_JAJCIQ010000005.1"/>
</dbReference>
<protein>
    <submittedName>
        <fullName evidence="5">GntR family transcriptional regulator</fullName>
    </submittedName>
</protein>